<sequence>MMANGTNGTGAALPVSAAELKKRFGKWAVPRAADFAALIDLAATTVDTGAGLEPALDGKAQVKLVPGVSGLTRSKDGLAVHVAQEGGLWKGQDGKGPLQVQPANATVVADMDGVKVQAVAPLKADDQGVHLAIGDGLTWQDEGSTQALRVKVDNQSLVAEAPGVRVQCAAGGGLTFDTQGRLVVDIGALLPTG</sequence>
<keyword evidence="4" id="KW-1185">Reference proteome</keyword>
<comment type="caution">
    <text evidence="3">The sequence shown here is derived from an EMBL/GenBank/DDBJ whole genome shotgun (WGS) entry which is preliminary data.</text>
</comment>
<proteinExistence type="predicted"/>
<dbReference type="InterPro" id="IPR009013">
    <property type="entry name" value="Attachment_protein_shaft_sf"/>
</dbReference>
<gene>
    <name evidence="3" type="ORF">DF017_34095</name>
</gene>
<evidence type="ECO:0000313" key="4">
    <source>
        <dbReference type="Proteomes" id="UP000281098"/>
    </source>
</evidence>
<evidence type="ECO:0000256" key="1">
    <source>
        <dbReference type="ARBA" id="ARBA00004328"/>
    </source>
</evidence>
<protein>
    <submittedName>
        <fullName evidence="3">Uncharacterized protein</fullName>
    </submittedName>
</protein>
<comment type="subcellular location">
    <subcellularLocation>
        <location evidence="1">Virion</location>
    </subcellularLocation>
</comment>
<accession>A0ABX9YDF8</accession>
<dbReference type="SUPFAM" id="SSF51225">
    <property type="entry name" value="Fibre shaft of virus attachment proteins"/>
    <property type="match status" value="1"/>
</dbReference>
<dbReference type="Gene3D" id="2.10.25.20">
    <property type="entry name" value="reovirus attachment protein sigma1, domain 1"/>
    <property type="match status" value="1"/>
</dbReference>
<dbReference type="EMBL" id="QTPM01000078">
    <property type="protein sequence ID" value="RQY80474.1"/>
    <property type="molecule type" value="Genomic_DNA"/>
</dbReference>
<organism evidence="3 4">
    <name type="scientific">Burkholderia stagnalis</name>
    <dbReference type="NCBI Taxonomy" id="1503054"/>
    <lineage>
        <taxon>Bacteria</taxon>
        <taxon>Pseudomonadati</taxon>
        <taxon>Pseudomonadota</taxon>
        <taxon>Betaproteobacteria</taxon>
        <taxon>Burkholderiales</taxon>
        <taxon>Burkholderiaceae</taxon>
        <taxon>Burkholderia</taxon>
        <taxon>Burkholderia cepacia complex</taxon>
    </lineage>
</organism>
<dbReference type="Proteomes" id="UP000281098">
    <property type="component" value="Unassembled WGS sequence"/>
</dbReference>
<reference evidence="3 4" key="1">
    <citation type="submission" date="2018-08" db="EMBL/GenBank/DDBJ databases">
        <title>Comparative analysis of Burkholderia isolates from Puerto Rico.</title>
        <authorList>
            <person name="Hall C."/>
            <person name="Sahl J."/>
            <person name="Wagner D."/>
        </authorList>
    </citation>
    <scope>NUCLEOTIDE SEQUENCE [LARGE SCALE GENOMIC DNA]</scope>
    <source>
        <strain evidence="3 4">Bp8966</strain>
    </source>
</reference>
<evidence type="ECO:0000313" key="3">
    <source>
        <dbReference type="EMBL" id="RQY80474.1"/>
    </source>
</evidence>
<dbReference type="RefSeq" id="WP_124491890.1">
    <property type="nucleotide sequence ID" value="NZ_QTON01000078.1"/>
</dbReference>
<keyword evidence="2" id="KW-0945">Host-virus interaction</keyword>
<evidence type="ECO:0000256" key="2">
    <source>
        <dbReference type="ARBA" id="ARBA00022581"/>
    </source>
</evidence>
<name>A0ABX9YDF8_9BURK</name>